<organism evidence="2">
    <name type="scientific">Xenorhabdus szentirmaii</name>
    <dbReference type="NCBI Taxonomy" id="290112"/>
    <lineage>
        <taxon>Bacteria</taxon>
        <taxon>Pseudomonadati</taxon>
        <taxon>Pseudomonadota</taxon>
        <taxon>Gammaproteobacteria</taxon>
        <taxon>Enterobacterales</taxon>
        <taxon>Morganellaceae</taxon>
        <taxon>Xenorhabdus</taxon>
    </lineage>
</organism>
<dbReference type="Gene3D" id="3.40.630.30">
    <property type="match status" value="1"/>
</dbReference>
<reference evidence="2" key="1">
    <citation type="submission" date="2020-09" db="EMBL/GenBank/DDBJ databases">
        <authorList>
            <person name="Palma L."/>
            <person name="Caballero P."/>
            <person name="Berry C."/>
            <person name="Del Valle E."/>
        </authorList>
    </citation>
    <scope>NUCLEOTIDE SEQUENCE</scope>
    <source>
        <strain evidence="2">M</strain>
    </source>
</reference>
<dbReference type="PANTHER" id="PTHR13355">
    <property type="entry name" value="GLUCOSAMINE 6-PHOSPHATE N-ACETYLTRANSFERASE"/>
    <property type="match status" value="1"/>
</dbReference>
<evidence type="ECO:0000313" key="2">
    <source>
        <dbReference type="EMBL" id="MBD2800538.1"/>
    </source>
</evidence>
<dbReference type="InterPro" id="IPR039143">
    <property type="entry name" value="GNPNAT1-like"/>
</dbReference>
<dbReference type="CDD" id="cd04301">
    <property type="entry name" value="NAT_SF"/>
    <property type="match status" value="1"/>
</dbReference>
<dbReference type="InterPro" id="IPR000182">
    <property type="entry name" value="GNAT_dom"/>
</dbReference>
<accession>A0AAW3YW23</accession>
<sequence>MKSSDTLNCDEIHIRTSIITELSTLADLRWALCSDDGKTEQPIDKAHFTEQFLKKTIELDSMGNLINVVAEKNAELIGVISLILVNKIPSPYEINGCWGYVTNVYVKPTYRNHGVGKRLLNFVKEQAVANKCELLIVWPSDRSYPFYKRAGFKSEEREQDPLVLVP</sequence>
<dbReference type="PANTHER" id="PTHR13355:SF15">
    <property type="entry name" value="GCN5-RELATED N-ACETYLTRANSFERASE 3, CHLOROPLASTIC"/>
    <property type="match status" value="1"/>
</dbReference>
<dbReference type="AlphaFoldDB" id="A0AAW3YW23"/>
<evidence type="ECO:0000259" key="1">
    <source>
        <dbReference type="PROSITE" id="PS51186"/>
    </source>
</evidence>
<reference evidence="2" key="2">
    <citation type="journal article" date="2024" name="Toxins">
        <title>Genome Sequence Analysis of Native Xenorhabdus Strains Isolated from Entomopathogenic Nematodes in Argentina.</title>
        <authorList>
            <person name="Palma L."/>
            <person name="Frizzo L."/>
            <person name="Kaiser S."/>
            <person name="Berry C."/>
            <person name="Caballero P."/>
            <person name="Bode H.B."/>
            <person name="Del Valle E.E."/>
        </authorList>
    </citation>
    <scope>NUCLEOTIDE SEQUENCE</scope>
    <source>
        <strain evidence="2">M</strain>
    </source>
</reference>
<dbReference type="SUPFAM" id="SSF55729">
    <property type="entry name" value="Acyl-CoA N-acyltransferases (Nat)"/>
    <property type="match status" value="1"/>
</dbReference>
<dbReference type="PROSITE" id="PS51186">
    <property type="entry name" value="GNAT"/>
    <property type="match status" value="1"/>
</dbReference>
<dbReference type="RefSeq" id="WP_323852406.1">
    <property type="nucleotide sequence ID" value="NZ_JACXBD010000059.1"/>
</dbReference>
<dbReference type="GO" id="GO:0008080">
    <property type="term" value="F:N-acetyltransferase activity"/>
    <property type="evidence" value="ECO:0007669"/>
    <property type="project" value="TreeGrafter"/>
</dbReference>
<protein>
    <submittedName>
        <fullName evidence="2">GNAT family N-acetyltransferase</fullName>
    </submittedName>
</protein>
<comment type="caution">
    <text evidence="2">The sequence shown here is derived from an EMBL/GenBank/DDBJ whole genome shotgun (WGS) entry which is preliminary data.</text>
</comment>
<dbReference type="EMBL" id="JACXBF010000193">
    <property type="protein sequence ID" value="MBD2800538.1"/>
    <property type="molecule type" value="Genomic_DNA"/>
</dbReference>
<dbReference type="InterPro" id="IPR016181">
    <property type="entry name" value="Acyl_CoA_acyltransferase"/>
</dbReference>
<proteinExistence type="predicted"/>
<dbReference type="Proteomes" id="UP001193920">
    <property type="component" value="Unassembled WGS sequence"/>
</dbReference>
<gene>
    <name evidence="2" type="ORF">ID854_08730</name>
</gene>
<feature type="domain" description="N-acetyltransferase" evidence="1">
    <location>
        <begin position="12"/>
        <end position="166"/>
    </location>
</feature>
<name>A0AAW3YW23_9GAMM</name>
<dbReference type="Pfam" id="PF00583">
    <property type="entry name" value="Acetyltransf_1"/>
    <property type="match status" value="1"/>
</dbReference>